<feature type="domain" description="Fumarylacetoacetase-like C-terminal" evidence="1">
    <location>
        <begin position="138"/>
        <end position="323"/>
    </location>
</feature>
<dbReference type="PANTHER" id="PTHR43211">
    <property type="entry name" value="FUMARYLACETOACETATE HYDROLASE"/>
    <property type="match status" value="1"/>
</dbReference>
<dbReference type="GO" id="GO:0016787">
    <property type="term" value="F:hydrolase activity"/>
    <property type="evidence" value="ECO:0007669"/>
    <property type="project" value="UniProtKB-KW"/>
</dbReference>
<dbReference type="EMBL" id="JABFDB010000046">
    <property type="protein sequence ID" value="NYZ24873.1"/>
    <property type="molecule type" value="Genomic_DNA"/>
</dbReference>
<dbReference type="InterPro" id="IPR036663">
    <property type="entry name" value="Fumarylacetoacetase_C_sf"/>
</dbReference>
<reference evidence="2 3" key="1">
    <citation type="submission" date="2020-05" db="EMBL/GenBank/DDBJ databases">
        <title>Azospirillum oleiclasticum sp. nov, a nitrogen-fixing and heavy crude oil-emulsifying bacterium isolated from the crude oil of Yumen Oilfield.</title>
        <authorList>
            <person name="Wu D."/>
            <person name="Cai M."/>
            <person name="Zhang X."/>
        </authorList>
    </citation>
    <scope>NUCLEOTIDE SEQUENCE [LARGE SCALE GENOMIC DNA]</scope>
    <source>
        <strain evidence="2 3">ROY-1-1-2</strain>
    </source>
</reference>
<dbReference type="RefSeq" id="WP_180286648.1">
    <property type="nucleotide sequence ID" value="NZ_JABFDB010000046.1"/>
</dbReference>
<dbReference type="SUPFAM" id="SSF56529">
    <property type="entry name" value="FAH"/>
    <property type="match status" value="1"/>
</dbReference>
<proteinExistence type="predicted"/>
<dbReference type="InterPro" id="IPR011234">
    <property type="entry name" value="Fumarylacetoacetase-like_C"/>
</dbReference>
<sequence length="330" mass="35591">MKLATFLLGSGEPRVGVVDADAGRLLDLRAAAGRAGLDAAPFVSMLALMDAGERGLDTARALAERCRGDDGPTHALDAIRLLAPVPEPRQMRDGMSFPLHIRQSIRGMRRIAAGSDPAALAAIDAEPLPPLPDVYGQLPIYYITNRLTVGGPGDTVRWPRYSRLMDYELELGIFIGRTGADIPVSQAGRHIFGFTIFNDFSARDQQAREMPGWLGPAKGKSFDGGNVLGPWIVTPDEIGDPYALTMTARVNGETRSHGSSSGMLFSFEEMIAHMSQDETLHAGEFIGSGTVGNGCGLEQNRFLDHGDVVELEVERIGVLSNRVERPADRP</sequence>
<keyword evidence="3" id="KW-1185">Reference proteome</keyword>
<keyword evidence="2" id="KW-0378">Hydrolase</keyword>
<evidence type="ECO:0000313" key="2">
    <source>
        <dbReference type="EMBL" id="NYZ24873.1"/>
    </source>
</evidence>
<dbReference type="Pfam" id="PF01557">
    <property type="entry name" value="FAA_hydrolase"/>
    <property type="match status" value="1"/>
</dbReference>
<comment type="caution">
    <text evidence="2">The sequence shown here is derived from an EMBL/GenBank/DDBJ whole genome shotgun (WGS) entry which is preliminary data.</text>
</comment>
<gene>
    <name evidence="2" type="ORF">HND93_34655</name>
</gene>
<dbReference type="Proteomes" id="UP000584642">
    <property type="component" value="Unassembled WGS sequence"/>
</dbReference>
<dbReference type="Gene3D" id="3.90.850.10">
    <property type="entry name" value="Fumarylacetoacetase-like, C-terminal domain"/>
    <property type="match status" value="1"/>
</dbReference>
<protein>
    <submittedName>
        <fullName evidence="2">Fumarylacetoacetate hydrolase family protein</fullName>
    </submittedName>
</protein>
<organism evidence="2 3">
    <name type="scientific">Azospirillum oleiclasticum</name>
    <dbReference type="NCBI Taxonomy" id="2735135"/>
    <lineage>
        <taxon>Bacteria</taxon>
        <taxon>Pseudomonadati</taxon>
        <taxon>Pseudomonadota</taxon>
        <taxon>Alphaproteobacteria</taxon>
        <taxon>Rhodospirillales</taxon>
        <taxon>Azospirillaceae</taxon>
        <taxon>Azospirillum</taxon>
    </lineage>
</organism>
<dbReference type="PANTHER" id="PTHR43211:SF1">
    <property type="entry name" value="BLL6422 PROTEIN"/>
    <property type="match status" value="1"/>
</dbReference>
<name>A0ABX2TMV9_9PROT</name>
<evidence type="ECO:0000259" key="1">
    <source>
        <dbReference type="Pfam" id="PF01557"/>
    </source>
</evidence>
<evidence type="ECO:0000313" key="3">
    <source>
        <dbReference type="Proteomes" id="UP000584642"/>
    </source>
</evidence>
<accession>A0ABX2TMV9</accession>